<keyword evidence="11" id="KW-0092">Biotin</keyword>
<dbReference type="EMBL" id="CCDP010000001">
    <property type="protein sequence ID" value="CDQ39890.1"/>
    <property type="molecule type" value="Genomic_DNA"/>
</dbReference>
<evidence type="ECO:0000313" key="16">
    <source>
        <dbReference type="EMBL" id="CDQ39890.1"/>
    </source>
</evidence>
<keyword evidence="5" id="KW-0444">Lipid biosynthesis</keyword>
<protein>
    <recommendedName>
        <fullName evidence="4">biotin carboxylase</fullName>
        <ecNumber evidence="4">6.3.4.14</ecNumber>
    </recommendedName>
</protein>
<dbReference type="STRING" id="1462526.BN990_02207"/>
<dbReference type="PROSITE" id="PS00867">
    <property type="entry name" value="CPSASE_2"/>
    <property type="match status" value="1"/>
</dbReference>
<dbReference type="InterPro" id="IPR005479">
    <property type="entry name" value="CPAse_ATP-bd"/>
</dbReference>
<dbReference type="InterPro" id="IPR005482">
    <property type="entry name" value="Biotin_COase_C"/>
</dbReference>
<comment type="function">
    <text evidence="1">This protein is a component of the acetyl coenzyme A carboxylase complex; first, biotin carboxylase catalyzes the carboxylation of the carrier protein and then the transcarboxylase transfers the carboxyl group to form malonyl-CoA.</text>
</comment>
<evidence type="ECO:0000256" key="2">
    <source>
        <dbReference type="ARBA" id="ARBA00004956"/>
    </source>
</evidence>
<evidence type="ECO:0000256" key="4">
    <source>
        <dbReference type="ARBA" id="ARBA00013263"/>
    </source>
</evidence>
<dbReference type="NCBIfam" id="NF006367">
    <property type="entry name" value="PRK08591.1"/>
    <property type="match status" value="1"/>
</dbReference>
<dbReference type="FunFam" id="3.40.50.20:FF:000010">
    <property type="entry name" value="Propionyl-CoA carboxylase subunit alpha"/>
    <property type="match status" value="1"/>
</dbReference>
<evidence type="ECO:0000259" key="14">
    <source>
        <dbReference type="PROSITE" id="PS50975"/>
    </source>
</evidence>
<organism evidence="16 17">
    <name type="scientific">Virgibacillus massiliensis</name>
    <dbReference type="NCBI Taxonomy" id="1462526"/>
    <lineage>
        <taxon>Bacteria</taxon>
        <taxon>Bacillati</taxon>
        <taxon>Bacillota</taxon>
        <taxon>Bacilli</taxon>
        <taxon>Bacillales</taxon>
        <taxon>Bacillaceae</taxon>
        <taxon>Virgibacillus</taxon>
    </lineage>
</organism>
<dbReference type="RefSeq" id="WP_038244008.1">
    <property type="nucleotide sequence ID" value="NZ_BNER01000002.1"/>
</dbReference>
<keyword evidence="8" id="KW-0276">Fatty acid metabolism</keyword>
<keyword evidence="6" id="KW-0436">Ligase</keyword>
<dbReference type="Pfam" id="PF02786">
    <property type="entry name" value="CPSase_L_D2"/>
    <property type="match status" value="1"/>
</dbReference>
<comment type="catalytic activity">
    <reaction evidence="12">
        <text>N(6)-biotinyl-L-lysyl-[protein] + hydrogencarbonate + ATP = N(6)-carboxybiotinyl-L-lysyl-[protein] + ADP + phosphate + H(+)</text>
        <dbReference type="Rhea" id="RHEA:13501"/>
        <dbReference type="Rhea" id="RHEA-COMP:10505"/>
        <dbReference type="Rhea" id="RHEA-COMP:10506"/>
        <dbReference type="ChEBI" id="CHEBI:15378"/>
        <dbReference type="ChEBI" id="CHEBI:17544"/>
        <dbReference type="ChEBI" id="CHEBI:30616"/>
        <dbReference type="ChEBI" id="CHEBI:43474"/>
        <dbReference type="ChEBI" id="CHEBI:83144"/>
        <dbReference type="ChEBI" id="CHEBI:83145"/>
        <dbReference type="ChEBI" id="CHEBI:456216"/>
        <dbReference type="EC" id="6.3.4.14"/>
    </reaction>
</comment>
<dbReference type="PANTHER" id="PTHR18866:SF33">
    <property type="entry name" value="METHYLCROTONOYL-COA CARBOXYLASE SUBUNIT ALPHA, MITOCHONDRIAL-RELATED"/>
    <property type="match status" value="1"/>
</dbReference>
<evidence type="ECO:0000313" key="17">
    <source>
        <dbReference type="Proteomes" id="UP000028875"/>
    </source>
</evidence>
<keyword evidence="17" id="KW-1185">Reference proteome</keyword>
<dbReference type="InterPro" id="IPR011764">
    <property type="entry name" value="Biotin_carboxylation_dom"/>
</dbReference>
<dbReference type="GO" id="GO:0004075">
    <property type="term" value="F:biotin carboxylase activity"/>
    <property type="evidence" value="ECO:0007669"/>
    <property type="project" value="UniProtKB-EC"/>
</dbReference>
<dbReference type="eggNOG" id="COG0439">
    <property type="taxonomic scope" value="Bacteria"/>
</dbReference>
<dbReference type="EC" id="6.3.4.14" evidence="4"/>
<proteinExistence type="predicted"/>
<dbReference type="Pfam" id="PF00289">
    <property type="entry name" value="Biotin_carb_N"/>
    <property type="match status" value="1"/>
</dbReference>
<comment type="pathway">
    <text evidence="2">Lipid metabolism; malonyl-CoA biosynthesis; malonyl-CoA from acetyl-CoA: step 1/1.</text>
</comment>
<dbReference type="AlphaFoldDB" id="A0A024QCG1"/>
<evidence type="ECO:0000256" key="7">
    <source>
        <dbReference type="ARBA" id="ARBA00022741"/>
    </source>
</evidence>
<comment type="caution">
    <text evidence="16">The sequence shown here is derived from an EMBL/GenBank/DDBJ whole genome shotgun (WGS) entry which is preliminary data.</text>
</comment>
<evidence type="ECO:0000256" key="3">
    <source>
        <dbReference type="ARBA" id="ARBA00011750"/>
    </source>
</evidence>
<evidence type="ECO:0000256" key="9">
    <source>
        <dbReference type="ARBA" id="ARBA00022840"/>
    </source>
</evidence>
<keyword evidence="7 13" id="KW-0547">Nucleotide-binding</keyword>
<dbReference type="SUPFAM" id="SSF52440">
    <property type="entry name" value="PreATP-grasp domain"/>
    <property type="match status" value="1"/>
</dbReference>
<dbReference type="PROSITE" id="PS00866">
    <property type="entry name" value="CPSASE_1"/>
    <property type="match status" value="1"/>
</dbReference>
<dbReference type="SUPFAM" id="SSF56059">
    <property type="entry name" value="Glutathione synthetase ATP-binding domain-like"/>
    <property type="match status" value="1"/>
</dbReference>
<dbReference type="PROSITE" id="PS50979">
    <property type="entry name" value="BC"/>
    <property type="match status" value="1"/>
</dbReference>
<accession>A0A024QCG1</accession>
<dbReference type="GO" id="GO:0046872">
    <property type="term" value="F:metal ion binding"/>
    <property type="evidence" value="ECO:0007669"/>
    <property type="project" value="InterPro"/>
</dbReference>
<dbReference type="FunFam" id="3.30.470.20:FF:000028">
    <property type="entry name" value="Methylcrotonoyl-CoA carboxylase subunit alpha, mitochondrial"/>
    <property type="match status" value="1"/>
</dbReference>
<dbReference type="GO" id="GO:0005524">
    <property type="term" value="F:ATP binding"/>
    <property type="evidence" value="ECO:0007669"/>
    <property type="project" value="UniProtKB-UniRule"/>
</dbReference>
<keyword evidence="9 13" id="KW-0067">ATP-binding</keyword>
<dbReference type="PANTHER" id="PTHR18866">
    <property type="entry name" value="CARBOXYLASE:PYRUVATE/ACETYL-COA/PROPIONYL-COA CARBOXYLASE"/>
    <property type="match status" value="1"/>
</dbReference>
<evidence type="ECO:0000259" key="15">
    <source>
        <dbReference type="PROSITE" id="PS50979"/>
    </source>
</evidence>
<dbReference type="GO" id="GO:0006633">
    <property type="term" value="P:fatty acid biosynthetic process"/>
    <property type="evidence" value="ECO:0007669"/>
    <property type="project" value="UniProtKB-KW"/>
</dbReference>
<dbReference type="OrthoDB" id="9807469at2"/>
<dbReference type="Pfam" id="PF02785">
    <property type="entry name" value="Biotin_carb_C"/>
    <property type="match status" value="1"/>
</dbReference>
<dbReference type="Proteomes" id="UP000028875">
    <property type="component" value="Unassembled WGS sequence"/>
</dbReference>
<sequence length="452" mass="50783">MIEKILIANRGEIASRIIRTCKRLNIRTVSVYSEADVNSPHVDMADESYLIGPPRVNESYLNVEKIITVAKEVKADAIHPGYGFLSESGTFAEQCEQAGILFIGPNSKVIRQMGSKIAARTAMEQAGVPIVPGTKEAVNSIEEAKNIAREIGYPIMLKASAGGGGIGMQVVHSENELQTAFEHNSKRALTFFGDGSMFIERKIENARHIEIQILADHFGNAVHLFERECSIQRRNQKVIEEAPSPFISEHTRNLMGETAVKAVKAIQYTNAGTIEFLVDEEENFYFLEMNTRIQVEHPVTEEITGLDIVEQQIQVANGETLSIYQQDLSMNGHALEARIYAEDPNTFFPSPGHITNFEYPEGPYIRNEVAVKNSYDVTPFYDPMIGKLIVYGRTREEAIKRLKEALMNYRIDGIKTNLPMLKVIADHEQFKRGNTATNFVDKYYLTEVENTK</sequence>
<comment type="subunit">
    <text evidence="3">Acetyl-CoA carboxylase is a heterohexamer of biotin carboxyl carrier protein, biotin carboxylase and the two subunits of carboxyl transferase in a 2:2 complex.</text>
</comment>
<dbReference type="InterPro" id="IPR005481">
    <property type="entry name" value="BC-like_N"/>
</dbReference>
<evidence type="ECO:0000256" key="10">
    <source>
        <dbReference type="ARBA" id="ARBA00023160"/>
    </source>
</evidence>
<name>A0A024QCG1_9BACI</name>
<dbReference type="FunFam" id="3.30.1490.20:FF:000003">
    <property type="entry name" value="acetyl-CoA carboxylase isoform X1"/>
    <property type="match status" value="1"/>
</dbReference>
<keyword evidence="10" id="KW-0443">Lipid metabolism</keyword>
<dbReference type="PROSITE" id="PS50975">
    <property type="entry name" value="ATP_GRASP"/>
    <property type="match status" value="1"/>
</dbReference>
<dbReference type="InterPro" id="IPR050856">
    <property type="entry name" value="Biotin_carboxylase_complex"/>
</dbReference>
<dbReference type="InterPro" id="IPR011761">
    <property type="entry name" value="ATP-grasp"/>
</dbReference>
<feature type="domain" description="Biotin carboxylation" evidence="15">
    <location>
        <begin position="1"/>
        <end position="445"/>
    </location>
</feature>
<gene>
    <name evidence="16" type="primary">cfiB_1</name>
    <name evidence="16" type="ORF">BN990_02207</name>
</gene>
<evidence type="ECO:0000256" key="12">
    <source>
        <dbReference type="ARBA" id="ARBA00048600"/>
    </source>
</evidence>
<dbReference type="InterPro" id="IPR011054">
    <property type="entry name" value="Rudment_hybrid_motif"/>
</dbReference>
<keyword evidence="10" id="KW-0275">Fatty acid biosynthesis</keyword>
<dbReference type="Gene3D" id="3.30.470.20">
    <property type="entry name" value="ATP-grasp fold, B domain"/>
    <property type="match status" value="1"/>
</dbReference>
<evidence type="ECO:0000256" key="6">
    <source>
        <dbReference type="ARBA" id="ARBA00022598"/>
    </source>
</evidence>
<reference evidence="16 17" key="1">
    <citation type="submission" date="2014-03" db="EMBL/GenBank/DDBJ databases">
        <authorList>
            <person name="Urmite Genomes U."/>
        </authorList>
    </citation>
    <scope>NUCLEOTIDE SEQUENCE [LARGE SCALE GENOMIC DNA]</scope>
    <source>
        <strain evidence="16 17">Vm-5</strain>
    </source>
</reference>
<evidence type="ECO:0000256" key="13">
    <source>
        <dbReference type="PROSITE-ProRule" id="PRU00409"/>
    </source>
</evidence>
<evidence type="ECO:0000256" key="8">
    <source>
        <dbReference type="ARBA" id="ARBA00022832"/>
    </source>
</evidence>
<evidence type="ECO:0000256" key="5">
    <source>
        <dbReference type="ARBA" id="ARBA00022516"/>
    </source>
</evidence>
<evidence type="ECO:0000256" key="11">
    <source>
        <dbReference type="ARBA" id="ARBA00023267"/>
    </source>
</evidence>
<dbReference type="InterPro" id="IPR016185">
    <property type="entry name" value="PreATP-grasp_dom_sf"/>
</dbReference>
<dbReference type="SUPFAM" id="SSF51246">
    <property type="entry name" value="Rudiment single hybrid motif"/>
    <property type="match status" value="1"/>
</dbReference>
<evidence type="ECO:0000256" key="1">
    <source>
        <dbReference type="ARBA" id="ARBA00003761"/>
    </source>
</evidence>
<feature type="domain" description="ATP-grasp" evidence="14">
    <location>
        <begin position="120"/>
        <end position="317"/>
    </location>
</feature>
<reference evidence="17" key="2">
    <citation type="submission" date="2014-05" db="EMBL/GenBank/DDBJ databases">
        <title>Draft genome sequence of Virgibacillus massiliensis Vm-5.</title>
        <authorList>
            <person name="Khelaifia S."/>
            <person name="Croce O."/>
            <person name="Lagier J.C."/>
            <person name="Raoult D."/>
        </authorList>
    </citation>
    <scope>NUCLEOTIDE SEQUENCE [LARGE SCALE GENOMIC DNA]</scope>
    <source>
        <strain evidence="17">Vm-5</strain>
    </source>
</reference>
<dbReference type="SMART" id="SM00878">
    <property type="entry name" value="Biotin_carb_C"/>
    <property type="match status" value="1"/>
</dbReference>